<dbReference type="Gene3D" id="2.60.40.790">
    <property type="match status" value="1"/>
</dbReference>
<dbReference type="Pfam" id="PF00011">
    <property type="entry name" value="HSP20"/>
    <property type="match status" value="1"/>
</dbReference>
<evidence type="ECO:0000256" key="2">
    <source>
        <dbReference type="ARBA" id="ARBA00022475"/>
    </source>
</evidence>
<dbReference type="SUPFAM" id="SSF49764">
    <property type="entry name" value="HSP20-like chaperones"/>
    <property type="match status" value="1"/>
</dbReference>
<dbReference type="CDD" id="cd06464">
    <property type="entry name" value="ACD_sHsps-like"/>
    <property type="match status" value="1"/>
</dbReference>
<comment type="similarity">
    <text evidence="4 5">Belongs to the small heat shock protein (HSP20) family.</text>
</comment>
<dbReference type="Proteomes" id="UP000694918">
    <property type="component" value="Unplaced"/>
</dbReference>
<keyword evidence="7" id="KW-0812">Transmembrane</keyword>
<dbReference type="GO" id="GO:0005886">
    <property type="term" value="C:plasma membrane"/>
    <property type="evidence" value="ECO:0007669"/>
    <property type="project" value="UniProtKB-SubCell"/>
</dbReference>
<feature type="domain" description="SHSP" evidence="8">
    <location>
        <begin position="13"/>
        <end position="117"/>
    </location>
</feature>
<evidence type="ECO:0000256" key="3">
    <source>
        <dbReference type="ARBA" id="ARBA00022821"/>
    </source>
</evidence>
<evidence type="ECO:0000256" key="1">
    <source>
        <dbReference type="ARBA" id="ARBA00004162"/>
    </source>
</evidence>
<comment type="subcellular location">
    <subcellularLocation>
        <location evidence="1">Cell membrane</location>
        <topology evidence="1">Single-pass membrane protein</topology>
    </subcellularLocation>
</comment>
<evidence type="ECO:0000256" key="4">
    <source>
        <dbReference type="PROSITE-ProRule" id="PRU00285"/>
    </source>
</evidence>
<keyword evidence="7" id="KW-0472">Membrane</keyword>
<dbReference type="RefSeq" id="XP_011032945.1">
    <property type="nucleotide sequence ID" value="XM_011034643.1"/>
</dbReference>
<protein>
    <submittedName>
        <fullName evidence="10">Inactive protein RESTRICTED TEV MOVEMENT 2-like</fullName>
    </submittedName>
</protein>
<accession>A0AAJ6UQ69</accession>
<dbReference type="GO" id="GO:0034605">
    <property type="term" value="P:cellular response to heat"/>
    <property type="evidence" value="ECO:0007669"/>
    <property type="project" value="TreeGrafter"/>
</dbReference>
<dbReference type="KEGG" id="peu:105131602"/>
<reference evidence="10" key="1">
    <citation type="submission" date="2025-08" db="UniProtKB">
        <authorList>
            <consortium name="RefSeq"/>
        </authorList>
    </citation>
    <scope>IDENTIFICATION</scope>
</reference>
<gene>
    <name evidence="10" type="primary">LOC105131602</name>
</gene>
<dbReference type="AlphaFoldDB" id="A0AAJ6UQ69"/>
<sequence>MAMRTRIGGYDAIQYENFQPKSEWKEEEGENVLCIHLPDFLKEQLKITYVHSSRIVRVTGERPLSYNKWSRFNQTFPVPQNCEVNKIQGKFHNGILSITMPKAKATIKKSHPKEEARGTKEAVLPSKDALPEKTTTSQVSQKPKMETKAQKGMEGAAGFSSPKQTDGQKVGALSPQEALKDQKSQKGPAEAPPKVVSTTDTMKQTDEKTDQVSSAKTVDQKPMVVKKESTGEVSKKLPTESVKEKTLFEQEESIKKRKESLATEGDESSKKRKESMFAGETASLRALDKLDKENSVRFASAGTEEKTKQDFNVAGKVKEVKNVAATAAKKTMKGLSTMELSEEGQSMVNMGVAVLVLVALGAYMIYSYRSSGTSKD</sequence>
<organism evidence="9 10">
    <name type="scientific">Populus euphratica</name>
    <name type="common">Euphrates poplar</name>
    <dbReference type="NCBI Taxonomy" id="75702"/>
    <lineage>
        <taxon>Eukaryota</taxon>
        <taxon>Viridiplantae</taxon>
        <taxon>Streptophyta</taxon>
        <taxon>Embryophyta</taxon>
        <taxon>Tracheophyta</taxon>
        <taxon>Spermatophyta</taxon>
        <taxon>Magnoliopsida</taxon>
        <taxon>eudicotyledons</taxon>
        <taxon>Gunneridae</taxon>
        <taxon>Pentapetalae</taxon>
        <taxon>rosids</taxon>
        <taxon>fabids</taxon>
        <taxon>Malpighiales</taxon>
        <taxon>Salicaceae</taxon>
        <taxon>Saliceae</taxon>
        <taxon>Populus</taxon>
    </lineage>
</organism>
<feature type="transmembrane region" description="Helical" evidence="7">
    <location>
        <begin position="347"/>
        <end position="366"/>
    </location>
</feature>
<dbReference type="GO" id="GO:0006952">
    <property type="term" value="P:defense response"/>
    <property type="evidence" value="ECO:0007669"/>
    <property type="project" value="UniProtKB-KW"/>
</dbReference>
<dbReference type="GeneID" id="105131602"/>
<evidence type="ECO:0000256" key="5">
    <source>
        <dbReference type="RuleBase" id="RU003616"/>
    </source>
</evidence>
<evidence type="ECO:0000313" key="10">
    <source>
        <dbReference type="RefSeq" id="XP_011032945.1"/>
    </source>
</evidence>
<keyword evidence="2" id="KW-1003">Cell membrane</keyword>
<keyword evidence="7" id="KW-1133">Transmembrane helix</keyword>
<keyword evidence="9" id="KW-1185">Reference proteome</keyword>
<evidence type="ECO:0000256" key="7">
    <source>
        <dbReference type="SAM" id="Phobius"/>
    </source>
</evidence>
<dbReference type="PROSITE" id="PS01031">
    <property type="entry name" value="SHSP"/>
    <property type="match status" value="1"/>
</dbReference>
<feature type="region of interest" description="Disordered" evidence="6">
    <location>
        <begin position="106"/>
        <end position="278"/>
    </location>
</feature>
<evidence type="ECO:0000256" key="6">
    <source>
        <dbReference type="SAM" id="MobiDB-lite"/>
    </source>
</evidence>
<proteinExistence type="inferred from homology"/>
<dbReference type="PANTHER" id="PTHR43670:SF125">
    <property type="entry name" value="SHSP DOMAIN-CONTAINING PROTEIN"/>
    <property type="match status" value="1"/>
</dbReference>
<dbReference type="InterPro" id="IPR002068">
    <property type="entry name" value="A-crystallin/Hsp20_dom"/>
</dbReference>
<dbReference type="InterPro" id="IPR008978">
    <property type="entry name" value="HSP20-like_chaperone"/>
</dbReference>
<feature type="compositionally biased region" description="Basic and acidic residues" evidence="6">
    <location>
        <begin position="225"/>
        <end position="254"/>
    </location>
</feature>
<name>A0AAJ6UQ69_POPEU</name>
<keyword evidence="3" id="KW-0611">Plant defense</keyword>
<evidence type="ECO:0000313" key="9">
    <source>
        <dbReference type="Proteomes" id="UP000694918"/>
    </source>
</evidence>
<dbReference type="PANTHER" id="PTHR43670">
    <property type="entry name" value="HEAT SHOCK PROTEIN 26"/>
    <property type="match status" value="1"/>
</dbReference>
<evidence type="ECO:0000259" key="8">
    <source>
        <dbReference type="PROSITE" id="PS01031"/>
    </source>
</evidence>